<organism evidence="2 3">
    <name type="scientific">Leptothoe spongobia TAU-MAC 1115</name>
    <dbReference type="NCBI Taxonomy" id="1967444"/>
    <lineage>
        <taxon>Bacteria</taxon>
        <taxon>Bacillati</taxon>
        <taxon>Cyanobacteriota</taxon>
        <taxon>Cyanophyceae</taxon>
        <taxon>Nodosilineales</taxon>
        <taxon>Cymatolegaceae</taxon>
        <taxon>Leptothoe</taxon>
        <taxon>Leptothoe spongobia</taxon>
    </lineage>
</organism>
<feature type="chain" id="PRO_5037360351" evidence="1">
    <location>
        <begin position="27"/>
        <end position="169"/>
    </location>
</feature>
<dbReference type="AlphaFoldDB" id="A0A947DDK7"/>
<evidence type="ECO:0000313" key="2">
    <source>
        <dbReference type="EMBL" id="MBT9314599.1"/>
    </source>
</evidence>
<comment type="caution">
    <text evidence="2">The sequence shown here is derived from an EMBL/GenBank/DDBJ whole genome shotgun (WGS) entry which is preliminary data.</text>
</comment>
<feature type="signal peptide" evidence="1">
    <location>
        <begin position="1"/>
        <end position="26"/>
    </location>
</feature>
<sequence length="169" mass="18073">MGIFWRPLLASVVAIAPLMHPSIGLAQNQSDVTGSNMSDVTGPNLSDVTGPNLSDVTGPNQSDNTGLLGDPIIGNADEEGRLSDFFQEFFNEFGDELGIDPNVSLAEQLRQAKLACEDQSAIRRFAREPGANAELTPACAELGRLIELAQEALANQGNNQPAAVNRRIW</sequence>
<reference evidence="2" key="2">
    <citation type="journal article" date="2021" name="Mar. Drugs">
        <title>Genome Reduction and Secondary Metabolism of the Marine Sponge-Associated Cyanobacterium Leptothoe.</title>
        <authorList>
            <person name="Konstantinou D."/>
            <person name="Popin R.V."/>
            <person name="Fewer D.P."/>
            <person name="Sivonen K."/>
            <person name="Gkelis S."/>
        </authorList>
    </citation>
    <scope>NUCLEOTIDE SEQUENCE</scope>
    <source>
        <strain evidence="2">TAU-MAC 1115</strain>
    </source>
</reference>
<name>A0A947DDK7_9CYAN</name>
<proteinExistence type="predicted"/>
<protein>
    <submittedName>
        <fullName evidence="2">Uncharacterized protein</fullName>
    </submittedName>
</protein>
<dbReference type="EMBL" id="JADOES010000005">
    <property type="protein sequence ID" value="MBT9314599.1"/>
    <property type="molecule type" value="Genomic_DNA"/>
</dbReference>
<keyword evidence="1" id="KW-0732">Signal</keyword>
<reference evidence="2" key="1">
    <citation type="submission" date="2020-11" db="EMBL/GenBank/DDBJ databases">
        <authorList>
            <person name="Konstantinou D."/>
            <person name="Gkelis S."/>
            <person name="Popin R."/>
            <person name="Fewer D."/>
            <person name="Sivonen K."/>
        </authorList>
    </citation>
    <scope>NUCLEOTIDE SEQUENCE</scope>
    <source>
        <strain evidence="2">TAU-MAC 1115</strain>
    </source>
</reference>
<keyword evidence="3" id="KW-1185">Reference proteome</keyword>
<evidence type="ECO:0000256" key="1">
    <source>
        <dbReference type="SAM" id="SignalP"/>
    </source>
</evidence>
<evidence type="ECO:0000313" key="3">
    <source>
        <dbReference type="Proteomes" id="UP000717364"/>
    </source>
</evidence>
<gene>
    <name evidence="2" type="ORF">IXB50_04085</name>
</gene>
<accession>A0A947DDK7</accession>
<dbReference type="Proteomes" id="UP000717364">
    <property type="component" value="Unassembled WGS sequence"/>
</dbReference>